<reference evidence="1 2" key="1">
    <citation type="submission" date="2017-07" db="EMBL/GenBank/DDBJ databases">
        <title>Leptospira spp. isolated from tropical soils.</title>
        <authorList>
            <person name="Thibeaux R."/>
            <person name="Iraola G."/>
            <person name="Ferres I."/>
            <person name="Bierque E."/>
            <person name="Girault D."/>
            <person name="Soupe-Gilbert M.-E."/>
            <person name="Picardeau M."/>
            <person name="Goarant C."/>
        </authorList>
    </citation>
    <scope>NUCLEOTIDE SEQUENCE [LARGE SCALE GENOMIC DNA]</scope>
    <source>
        <strain evidence="1 2">FH2-B-D1</strain>
    </source>
</reference>
<evidence type="ECO:0000313" key="1">
    <source>
        <dbReference type="EMBL" id="PJZ62826.1"/>
    </source>
</evidence>
<proteinExistence type="predicted"/>
<protein>
    <submittedName>
        <fullName evidence="1">Uncharacterized protein</fullName>
    </submittedName>
</protein>
<name>A0ABX4P448_9LEPT</name>
<gene>
    <name evidence="1" type="ORF">CH376_05810</name>
</gene>
<comment type="caution">
    <text evidence="1">The sequence shown here is derived from an EMBL/GenBank/DDBJ whole genome shotgun (WGS) entry which is preliminary data.</text>
</comment>
<sequence length="80" mass="9468">MFYFLESISLGCKFRKKESQRRTLPSSKLASVDRTTEQKRILLLDVLEKITLIFLPKKKRSFASQARHKRFGRIGFFSEK</sequence>
<keyword evidence="2" id="KW-1185">Reference proteome</keyword>
<dbReference type="EMBL" id="NPDU01000011">
    <property type="protein sequence ID" value="PJZ62826.1"/>
    <property type="molecule type" value="Genomic_DNA"/>
</dbReference>
<organism evidence="1 2">
    <name type="scientific">Leptospira adleri</name>
    <dbReference type="NCBI Taxonomy" id="2023186"/>
    <lineage>
        <taxon>Bacteria</taxon>
        <taxon>Pseudomonadati</taxon>
        <taxon>Spirochaetota</taxon>
        <taxon>Spirochaetia</taxon>
        <taxon>Leptospirales</taxon>
        <taxon>Leptospiraceae</taxon>
        <taxon>Leptospira</taxon>
    </lineage>
</organism>
<accession>A0ABX4P448</accession>
<evidence type="ECO:0000313" key="2">
    <source>
        <dbReference type="Proteomes" id="UP000232149"/>
    </source>
</evidence>
<dbReference type="Proteomes" id="UP000232149">
    <property type="component" value="Unassembled WGS sequence"/>
</dbReference>